<evidence type="ECO:0000256" key="2">
    <source>
        <dbReference type="ARBA" id="ARBA00007860"/>
    </source>
</evidence>
<gene>
    <name evidence="12" type="ORF">HDID_LOCUS525</name>
</gene>
<dbReference type="Gene3D" id="3.40.50.12190">
    <property type="match status" value="1"/>
</dbReference>
<reference evidence="12 13" key="2">
    <citation type="submission" date="2018-11" db="EMBL/GenBank/DDBJ databases">
        <authorList>
            <consortium name="Pathogen Informatics"/>
        </authorList>
    </citation>
    <scope>NUCLEOTIDE SEQUENCE [LARGE SCALE GENOMIC DNA]</scope>
</reference>
<dbReference type="GO" id="GO:0061024">
    <property type="term" value="P:membrane organization"/>
    <property type="evidence" value="ECO:0007669"/>
    <property type="project" value="TreeGrafter"/>
</dbReference>
<dbReference type="PANTHER" id="PTHR18843:SF7">
    <property type="entry name" value="LAMINA-ASSOCIATED POLYPEPTIDE 1B ISOFORM 1-RELATED"/>
    <property type="match status" value="1"/>
</dbReference>
<evidence type="ECO:0000313" key="13">
    <source>
        <dbReference type="Proteomes" id="UP000274504"/>
    </source>
</evidence>
<dbReference type="OrthoDB" id="6258998at2759"/>
<evidence type="ECO:0000256" key="7">
    <source>
        <dbReference type="ARBA" id="ARBA00023180"/>
    </source>
</evidence>
<keyword evidence="6" id="KW-0472">Membrane</keyword>
<dbReference type="InterPro" id="IPR046753">
    <property type="entry name" value="TOIP1/2_C"/>
</dbReference>
<dbReference type="AlphaFoldDB" id="A0A0R3S8N3"/>
<evidence type="ECO:0000256" key="1">
    <source>
        <dbReference type="ARBA" id="ARBA00004259"/>
    </source>
</evidence>
<dbReference type="PANTHER" id="PTHR18843">
    <property type="entry name" value="TORSIN-1A-INTERACTING PROTEIN"/>
    <property type="match status" value="1"/>
</dbReference>
<evidence type="ECO:0000259" key="11">
    <source>
        <dbReference type="Pfam" id="PF05609"/>
    </source>
</evidence>
<evidence type="ECO:0000256" key="10">
    <source>
        <dbReference type="SAM" id="MobiDB-lite"/>
    </source>
</evidence>
<protein>
    <submittedName>
        <fullName evidence="14">LAP1_C domain-containing protein</fullName>
    </submittedName>
</protein>
<feature type="domain" description="Torsin-1A-interacting protein 1/2 AAA+ activator" evidence="11">
    <location>
        <begin position="110"/>
        <end position="290"/>
    </location>
</feature>
<keyword evidence="4" id="KW-0812">Transmembrane</keyword>
<sequence length="317" mass="36121">MPIWFLDIIQFLITLRNGKRIISVRDKRGQFTEPDSPSSVKIEPNSDNKERNEPTNANLEKTSVEINNHNSSVETSGHCLSIFVPIVVILVVSLLCWLPSAEYSSPDNSIYRQMAELKRSFPGQNSRLWMVLKSAIITQTRFSSSLNAGAVVDGAPKVLLISPSSDPAKNESYQRFLRHFENSLSNMRHHWKCMVIDPFKFLFNISPDDVKWNMHDQMEKAYRNGFKCLHVIGIDRLPGDAALALHGNTDPLNSPFKDAFLLFSIQKPPEISNRTSQREMETVLRKYLRSLWEKDLGGDVTYALINRLTGRIGIFEI</sequence>
<evidence type="ECO:0000256" key="6">
    <source>
        <dbReference type="ARBA" id="ARBA00023136"/>
    </source>
</evidence>
<organism evidence="14">
    <name type="scientific">Hymenolepis diminuta</name>
    <name type="common">Rat tapeworm</name>
    <dbReference type="NCBI Taxonomy" id="6216"/>
    <lineage>
        <taxon>Eukaryota</taxon>
        <taxon>Metazoa</taxon>
        <taxon>Spiralia</taxon>
        <taxon>Lophotrochozoa</taxon>
        <taxon>Platyhelminthes</taxon>
        <taxon>Cestoda</taxon>
        <taxon>Eucestoda</taxon>
        <taxon>Cyclophyllidea</taxon>
        <taxon>Hymenolepididae</taxon>
        <taxon>Hymenolepis</taxon>
    </lineage>
</organism>
<evidence type="ECO:0000256" key="3">
    <source>
        <dbReference type="ARBA" id="ARBA00022553"/>
    </source>
</evidence>
<keyword evidence="3" id="KW-0597">Phosphoprotein</keyword>
<dbReference type="STRING" id="6216.A0A0R3S8N3"/>
<dbReference type="Pfam" id="PF05609">
    <property type="entry name" value="LAP1_C"/>
    <property type="match status" value="1"/>
</dbReference>
<dbReference type="WBParaSite" id="HDID_0000052401-mRNA-1">
    <property type="protein sequence ID" value="HDID_0000052401-mRNA-1"/>
    <property type="gene ID" value="HDID_0000052401"/>
</dbReference>
<accession>A0A0R3S8N3</accession>
<keyword evidence="7" id="KW-0325">Glycoprotein</keyword>
<dbReference type="Proteomes" id="UP000274504">
    <property type="component" value="Unassembled WGS sequence"/>
</dbReference>
<evidence type="ECO:0000256" key="5">
    <source>
        <dbReference type="ARBA" id="ARBA00022989"/>
    </source>
</evidence>
<feature type="region of interest" description="Disordered" evidence="10">
    <location>
        <begin position="28"/>
        <end position="60"/>
    </location>
</feature>
<dbReference type="InterPro" id="IPR008662">
    <property type="entry name" value="TOIP1/2"/>
</dbReference>
<comment type="subcellular location">
    <subcellularLocation>
        <location evidence="9">Endomembrane system</location>
        <topology evidence="9">Single-pass membrane protein</topology>
    </subcellularLocation>
    <subcellularLocation>
        <location evidence="1">Nucleus envelope</location>
    </subcellularLocation>
</comment>
<reference evidence="14" key="1">
    <citation type="submission" date="2017-02" db="UniProtKB">
        <authorList>
            <consortium name="WormBaseParasite"/>
        </authorList>
    </citation>
    <scope>IDENTIFICATION</scope>
</reference>
<dbReference type="GO" id="GO:0001671">
    <property type="term" value="F:ATPase activator activity"/>
    <property type="evidence" value="ECO:0007669"/>
    <property type="project" value="InterPro"/>
</dbReference>
<keyword evidence="8" id="KW-0539">Nucleus</keyword>
<evidence type="ECO:0000256" key="8">
    <source>
        <dbReference type="ARBA" id="ARBA00023242"/>
    </source>
</evidence>
<comment type="similarity">
    <text evidence="2">Belongs to the TOR1AIP family.</text>
</comment>
<evidence type="ECO:0000256" key="9">
    <source>
        <dbReference type="ARBA" id="ARBA00037847"/>
    </source>
</evidence>
<feature type="compositionally biased region" description="Basic and acidic residues" evidence="10">
    <location>
        <begin position="44"/>
        <end position="53"/>
    </location>
</feature>
<evidence type="ECO:0000256" key="4">
    <source>
        <dbReference type="ARBA" id="ARBA00022692"/>
    </source>
</evidence>
<proteinExistence type="inferred from homology"/>
<dbReference type="GO" id="GO:0005635">
    <property type="term" value="C:nuclear envelope"/>
    <property type="evidence" value="ECO:0007669"/>
    <property type="project" value="UniProtKB-SubCell"/>
</dbReference>
<evidence type="ECO:0000313" key="14">
    <source>
        <dbReference type="WBParaSite" id="HDID_0000052401-mRNA-1"/>
    </source>
</evidence>
<evidence type="ECO:0000313" key="12">
    <source>
        <dbReference type="EMBL" id="VDL16569.1"/>
    </source>
</evidence>
<dbReference type="InterPro" id="IPR038599">
    <property type="entry name" value="LAP1C-like_C_sf"/>
</dbReference>
<name>A0A0R3S8N3_HYMDI</name>
<dbReference type="EMBL" id="UYSG01000071">
    <property type="protein sequence ID" value="VDL16569.1"/>
    <property type="molecule type" value="Genomic_DNA"/>
</dbReference>
<dbReference type="GO" id="GO:0016020">
    <property type="term" value="C:membrane"/>
    <property type="evidence" value="ECO:0007669"/>
    <property type="project" value="TreeGrafter"/>
</dbReference>
<keyword evidence="5" id="KW-1133">Transmembrane helix</keyword>